<sequence length="60" mass="6876">MSLVKLNMVAKIKNLRFLGKFATHHAIKVNTEKGGQYLIERTSDKDPKDPKSTVIFELFK</sequence>
<evidence type="ECO:0000313" key="1">
    <source>
        <dbReference type="EMBL" id="EXX57703.1"/>
    </source>
</evidence>
<dbReference type="AlphaFoldDB" id="A0A015LSQ7"/>
<reference evidence="1 2" key="1">
    <citation type="submission" date="2014-02" db="EMBL/GenBank/DDBJ databases">
        <title>Single nucleus genome sequencing reveals high similarity among nuclei of an endomycorrhizal fungus.</title>
        <authorList>
            <person name="Lin K."/>
            <person name="Geurts R."/>
            <person name="Zhang Z."/>
            <person name="Limpens E."/>
            <person name="Saunders D.G."/>
            <person name="Mu D."/>
            <person name="Pang E."/>
            <person name="Cao H."/>
            <person name="Cha H."/>
            <person name="Lin T."/>
            <person name="Zhou Q."/>
            <person name="Shang Y."/>
            <person name="Li Y."/>
            <person name="Ivanov S."/>
            <person name="Sharma T."/>
            <person name="Velzen R.V."/>
            <person name="Ruijter N.D."/>
            <person name="Aanen D.K."/>
            <person name="Win J."/>
            <person name="Kamoun S."/>
            <person name="Bisseling T."/>
            <person name="Huang S."/>
        </authorList>
    </citation>
    <scope>NUCLEOTIDE SEQUENCE [LARGE SCALE GENOMIC DNA]</scope>
    <source>
        <strain evidence="2">DAOM197198w</strain>
    </source>
</reference>
<evidence type="ECO:0000313" key="2">
    <source>
        <dbReference type="Proteomes" id="UP000022910"/>
    </source>
</evidence>
<proteinExistence type="predicted"/>
<dbReference type="Proteomes" id="UP000022910">
    <property type="component" value="Unassembled WGS sequence"/>
</dbReference>
<dbReference type="HOGENOM" id="CLU_2943019_0_0_1"/>
<protein>
    <submittedName>
        <fullName evidence="1">Uncharacterized protein</fullName>
    </submittedName>
</protein>
<comment type="caution">
    <text evidence="1">The sequence shown here is derived from an EMBL/GenBank/DDBJ whole genome shotgun (WGS) entry which is preliminary data.</text>
</comment>
<keyword evidence="2" id="KW-1185">Reference proteome</keyword>
<gene>
    <name evidence="1" type="ORF">RirG_204660</name>
</gene>
<organism evidence="1 2">
    <name type="scientific">Rhizophagus irregularis (strain DAOM 197198w)</name>
    <name type="common">Glomus intraradices</name>
    <dbReference type="NCBI Taxonomy" id="1432141"/>
    <lineage>
        <taxon>Eukaryota</taxon>
        <taxon>Fungi</taxon>
        <taxon>Fungi incertae sedis</taxon>
        <taxon>Mucoromycota</taxon>
        <taxon>Glomeromycotina</taxon>
        <taxon>Glomeromycetes</taxon>
        <taxon>Glomerales</taxon>
        <taxon>Glomeraceae</taxon>
        <taxon>Rhizophagus</taxon>
    </lineage>
</organism>
<dbReference type="EMBL" id="JEMT01027273">
    <property type="protein sequence ID" value="EXX57703.1"/>
    <property type="molecule type" value="Genomic_DNA"/>
</dbReference>
<dbReference type="OrthoDB" id="2316607at2759"/>
<accession>A0A015LSQ7</accession>
<name>A0A015LSQ7_RHIIW</name>